<name>A0A9P5D3N3_9HYPO</name>
<protein>
    <submittedName>
        <fullName evidence="2">JmjC domain protein</fullName>
    </submittedName>
</protein>
<dbReference type="Gene3D" id="2.60.120.650">
    <property type="entry name" value="Cupin"/>
    <property type="match status" value="1"/>
</dbReference>
<dbReference type="InterPro" id="IPR041667">
    <property type="entry name" value="Cupin_8"/>
</dbReference>
<dbReference type="AlphaFoldDB" id="A0A9P5D3N3"/>
<dbReference type="OrthoDB" id="263283at2759"/>
<keyword evidence="3" id="KW-1185">Reference proteome</keyword>
<reference evidence="2" key="1">
    <citation type="submission" date="2020-03" db="EMBL/GenBank/DDBJ databases">
        <title>Site-based positive gene gene selection in Geosmithia morbida across the United States reveals a broad range of putative effectors and factors for local host and environmental adapation.</title>
        <authorList>
            <person name="Onufrak A."/>
            <person name="Murdoch R.W."/>
            <person name="Gazis R."/>
            <person name="Huff M."/>
            <person name="Staton M."/>
            <person name="Klingeman W."/>
            <person name="Hadziabdic D."/>
        </authorList>
    </citation>
    <scope>NUCLEOTIDE SEQUENCE</scope>
    <source>
        <strain evidence="2">1262</strain>
    </source>
</reference>
<dbReference type="InterPro" id="IPR003347">
    <property type="entry name" value="JmjC_dom"/>
</dbReference>
<evidence type="ECO:0000259" key="1">
    <source>
        <dbReference type="PROSITE" id="PS51184"/>
    </source>
</evidence>
<accession>A0A9P5D3N3</accession>
<dbReference type="Proteomes" id="UP000749293">
    <property type="component" value="Unassembled WGS sequence"/>
</dbReference>
<comment type="caution">
    <text evidence="2">The sequence shown here is derived from an EMBL/GenBank/DDBJ whole genome shotgun (WGS) entry which is preliminary data.</text>
</comment>
<evidence type="ECO:0000313" key="2">
    <source>
        <dbReference type="EMBL" id="KAF4122701.1"/>
    </source>
</evidence>
<sequence>MRRSFLKTALRSWRCRRHHQPILTTALRGLSTVQVASGSAASYDIDTFRKAAFTQEKPFHFKNDGGIHGDGDRSLPAARKWFSLDETSSPAADMTLSPYLVKFSDDAPFPYELYSPPPSSADSKSPVAAFCEWLSRSEDFQDQILAGILHAITAGGPGGGAGEGFFQLQAPLQLLAKALLFNRDQVSTGLQPLLLYVAQSSVSDLPQPLQADLPTPSLVRKSGKGDVYGSSIWIGTEPTYTPLHRDPNPNLFCQLHSQKVIRLLPPQLGERIFFEVQTQLRRRGGGSSRMRGTEMMEGTERALLYEAVWADGKLADKFQQAELDTGDSLFIPKGWWHSVKSIGSSGALNASVNWWFR</sequence>
<dbReference type="GeneID" id="55973231"/>
<organism evidence="2 3">
    <name type="scientific">Geosmithia morbida</name>
    <dbReference type="NCBI Taxonomy" id="1094350"/>
    <lineage>
        <taxon>Eukaryota</taxon>
        <taxon>Fungi</taxon>
        <taxon>Dikarya</taxon>
        <taxon>Ascomycota</taxon>
        <taxon>Pezizomycotina</taxon>
        <taxon>Sordariomycetes</taxon>
        <taxon>Hypocreomycetidae</taxon>
        <taxon>Hypocreales</taxon>
        <taxon>Bionectriaceae</taxon>
        <taxon>Geosmithia</taxon>
    </lineage>
</organism>
<dbReference type="SUPFAM" id="SSF51197">
    <property type="entry name" value="Clavaminate synthase-like"/>
    <property type="match status" value="1"/>
</dbReference>
<feature type="domain" description="JmjC" evidence="1">
    <location>
        <begin position="180"/>
        <end position="357"/>
    </location>
</feature>
<dbReference type="Pfam" id="PF13621">
    <property type="entry name" value="Cupin_8"/>
    <property type="match status" value="1"/>
</dbReference>
<dbReference type="SMART" id="SM00558">
    <property type="entry name" value="JmjC"/>
    <property type="match status" value="1"/>
</dbReference>
<gene>
    <name evidence="2" type="ORF">GMORB2_7008</name>
</gene>
<proteinExistence type="predicted"/>
<dbReference type="PROSITE" id="PS51184">
    <property type="entry name" value="JMJC"/>
    <property type="match status" value="1"/>
</dbReference>
<dbReference type="EMBL" id="JAANYQ010000008">
    <property type="protein sequence ID" value="KAF4122701.1"/>
    <property type="molecule type" value="Genomic_DNA"/>
</dbReference>
<dbReference type="PANTHER" id="PTHR12461">
    <property type="entry name" value="HYPOXIA-INDUCIBLE FACTOR 1 ALPHA INHIBITOR-RELATED"/>
    <property type="match status" value="1"/>
</dbReference>
<dbReference type="RefSeq" id="XP_035321353.1">
    <property type="nucleotide sequence ID" value="XM_035468973.1"/>
</dbReference>
<dbReference type="PANTHER" id="PTHR12461:SF105">
    <property type="entry name" value="HYPOXIA-INDUCIBLE FACTOR 1-ALPHA INHIBITOR"/>
    <property type="match status" value="1"/>
</dbReference>
<evidence type="ECO:0000313" key="3">
    <source>
        <dbReference type="Proteomes" id="UP000749293"/>
    </source>
</evidence>